<proteinExistence type="predicted"/>
<feature type="compositionally biased region" description="Low complexity" evidence="1">
    <location>
        <begin position="1"/>
        <end position="15"/>
    </location>
</feature>
<dbReference type="AlphaFoldDB" id="A0AAE0FA73"/>
<protein>
    <submittedName>
        <fullName evidence="2">Uncharacterized protein</fullName>
    </submittedName>
</protein>
<evidence type="ECO:0000313" key="2">
    <source>
        <dbReference type="EMBL" id="KAK3255681.1"/>
    </source>
</evidence>
<dbReference type="EMBL" id="LGRX02022393">
    <property type="protein sequence ID" value="KAK3255681.1"/>
    <property type="molecule type" value="Genomic_DNA"/>
</dbReference>
<evidence type="ECO:0000256" key="1">
    <source>
        <dbReference type="SAM" id="MobiDB-lite"/>
    </source>
</evidence>
<sequence length="132" mass="13799">MLGDVVGPAVSSAVGDGAGGGDDGGGGDEGGGEMMGVEVMKEVGEVMEQVDSDLQHRHSRQFVSADCKPPTPCRALLQSSTVPLQGPEAHTEAHVAQLQGPNVHTLHASNKYLQICDVWSLEVEKLTLNRAL</sequence>
<evidence type="ECO:0000313" key="3">
    <source>
        <dbReference type="Proteomes" id="UP001190700"/>
    </source>
</evidence>
<feature type="region of interest" description="Disordered" evidence="1">
    <location>
        <begin position="1"/>
        <end position="36"/>
    </location>
</feature>
<name>A0AAE0FA73_9CHLO</name>
<comment type="caution">
    <text evidence="2">The sequence shown here is derived from an EMBL/GenBank/DDBJ whole genome shotgun (WGS) entry which is preliminary data.</text>
</comment>
<dbReference type="Proteomes" id="UP001190700">
    <property type="component" value="Unassembled WGS sequence"/>
</dbReference>
<feature type="compositionally biased region" description="Gly residues" evidence="1">
    <location>
        <begin position="16"/>
        <end position="34"/>
    </location>
</feature>
<gene>
    <name evidence="2" type="ORF">CYMTET_35146</name>
</gene>
<organism evidence="2 3">
    <name type="scientific">Cymbomonas tetramitiformis</name>
    <dbReference type="NCBI Taxonomy" id="36881"/>
    <lineage>
        <taxon>Eukaryota</taxon>
        <taxon>Viridiplantae</taxon>
        <taxon>Chlorophyta</taxon>
        <taxon>Pyramimonadophyceae</taxon>
        <taxon>Pyramimonadales</taxon>
        <taxon>Pyramimonadaceae</taxon>
        <taxon>Cymbomonas</taxon>
    </lineage>
</organism>
<keyword evidence="3" id="KW-1185">Reference proteome</keyword>
<accession>A0AAE0FA73</accession>
<reference evidence="2 3" key="1">
    <citation type="journal article" date="2015" name="Genome Biol. Evol.">
        <title>Comparative Genomics of a Bacterivorous Green Alga Reveals Evolutionary Causalities and Consequences of Phago-Mixotrophic Mode of Nutrition.</title>
        <authorList>
            <person name="Burns J.A."/>
            <person name="Paasch A."/>
            <person name="Narechania A."/>
            <person name="Kim E."/>
        </authorList>
    </citation>
    <scope>NUCLEOTIDE SEQUENCE [LARGE SCALE GENOMIC DNA]</scope>
    <source>
        <strain evidence="2 3">PLY_AMNH</strain>
    </source>
</reference>